<keyword evidence="1" id="KW-0472">Membrane</keyword>
<dbReference type="EMBL" id="JACHOC010000010">
    <property type="protein sequence ID" value="MBB4624419.1"/>
    <property type="molecule type" value="Genomic_DNA"/>
</dbReference>
<evidence type="ECO:0000256" key="1">
    <source>
        <dbReference type="SAM" id="Phobius"/>
    </source>
</evidence>
<name>A0ABR6KUC4_9BACT</name>
<keyword evidence="3" id="KW-1185">Reference proteome</keyword>
<proteinExistence type="predicted"/>
<evidence type="ECO:0008006" key="4">
    <source>
        <dbReference type="Google" id="ProtNLM"/>
    </source>
</evidence>
<organism evidence="2 3">
    <name type="scientific">Parabacteroides faecis</name>
    <dbReference type="NCBI Taxonomy" id="1217282"/>
    <lineage>
        <taxon>Bacteria</taxon>
        <taxon>Pseudomonadati</taxon>
        <taxon>Bacteroidota</taxon>
        <taxon>Bacteroidia</taxon>
        <taxon>Bacteroidales</taxon>
        <taxon>Tannerellaceae</taxon>
        <taxon>Parabacteroides</taxon>
    </lineage>
</organism>
<feature type="transmembrane region" description="Helical" evidence="1">
    <location>
        <begin position="60"/>
        <end position="81"/>
    </location>
</feature>
<feature type="transmembrane region" description="Helical" evidence="1">
    <location>
        <begin position="131"/>
        <end position="149"/>
    </location>
</feature>
<accession>A0ABR6KUC4</accession>
<reference evidence="2 3" key="1">
    <citation type="submission" date="2020-08" db="EMBL/GenBank/DDBJ databases">
        <title>Genomic Encyclopedia of Type Strains, Phase IV (KMG-IV): sequencing the most valuable type-strain genomes for metagenomic binning, comparative biology and taxonomic classification.</title>
        <authorList>
            <person name="Goeker M."/>
        </authorList>
    </citation>
    <scope>NUCLEOTIDE SEQUENCE [LARGE SCALE GENOMIC DNA]</scope>
    <source>
        <strain evidence="2 3">DSM 102983</strain>
    </source>
</reference>
<sequence>MFCVIFLLAYQRIRKDIVRILTGCLMSCLLYLIAGSVFVVFAVSLLMLEINVYRIKKSMLLMPLVFMILLVFYLDHAGYLYYSEIICFADGIYALKGGAGWVIYAPWFLLAFSPFLSSYSDFIFSMIKNKYGKVGMQVVLLFLCGVFLLSEYDDRKSLPVKKYAYYAAHKKWEKILHSCKIQPPADLLCLNYQNLALAEQGILADSLLMYTQQGSKGLFVDWNMTPFVSMTLQQICYCYGDIASARKYAFECNVCARSVGYPLALKMLVVCNREEGECAVVDKYLSYLHKTWVYRDWEVDTLSLRPIESRVDNFVYRQNMDQLAYDNVYDKKLADFVLCSYLLDKNLNEFLKAFYYFYKNEKNIPVIYQEAILIGARSNLQILDYFSIPDALKERFLAYQSFCKANRSKISVSGKESRNVCYTKSYWYYYDFNPVRL</sequence>
<evidence type="ECO:0000313" key="3">
    <source>
        <dbReference type="Proteomes" id="UP000533637"/>
    </source>
</evidence>
<dbReference type="InterPro" id="IPR045692">
    <property type="entry name" value="DUF6057"/>
</dbReference>
<feature type="transmembrane region" description="Helical" evidence="1">
    <location>
        <begin position="20"/>
        <end position="48"/>
    </location>
</feature>
<gene>
    <name evidence="2" type="ORF">GGQ57_004350</name>
</gene>
<comment type="caution">
    <text evidence="2">The sequence shown here is derived from an EMBL/GenBank/DDBJ whole genome shotgun (WGS) entry which is preliminary data.</text>
</comment>
<dbReference type="Pfam" id="PF19529">
    <property type="entry name" value="DUF6057"/>
    <property type="match status" value="1"/>
</dbReference>
<keyword evidence="1" id="KW-0812">Transmembrane</keyword>
<protein>
    <recommendedName>
        <fullName evidence="4">Transmembrane protein</fullName>
    </recommendedName>
</protein>
<evidence type="ECO:0000313" key="2">
    <source>
        <dbReference type="EMBL" id="MBB4624419.1"/>
    </source>
</evidence>
<dbReference type="Proteomes" id="UP000533637">
    <property type="component" value="Unassembled WGS sequence"/>
</dbReference>
<keyword evidence="1" id="KW-1133">Transmembrane helix</keyword>
<feature type="transmembrane region" description="Helical" evidence="1">
    <location>
        <begin position="101"/>
        <end position="119"/>
    </location>
</feature>